<evidence type="ECO:0000313" key="6">
    <source>
        <dbReference type="EMBL" id="RQD84887.1"/>
    </source>
</evidence>
<feature type="domain" description="Metallo-beta-lactamase" evidence="5">
    <location>
        <begin position="12"/>
        <end position="187"/>
    </location>
</feature>
<dbReference type="Gene3D" id="3.60.15.10">
    <property type="entry name" value="Ribonuclease Z/Hydroxyacylglutathione hydrolase-like"/>
    <property type="match status" value="1"/>
</dbReference>
<accession>A0A3R8CC62</accession>
<evidence type="ECO:0000313" key="7">
    <source>
        <dbReference type="Proteomes" id="UP000284763"/>
    </source>
</evidence>
<evidence type="ECO:0000256" key="4">
    <source>
        <dbReference type="ARBA" id="ARBA00022833"/>
    </source>
</evidence>
<proteinExistence type="predicted"/>
<sequence>MEVQIFNSSSYDSNTYVVNRNTLIDPGMNLQYILDKLEHKNLLKDIELIILTHAHYDHTGAAKSLAEITNSNIGIHSDDVQLLTDNISSAAHLFGQKAPDIIPDIFYKDGDFVQINDTNLKVIHTPGHTPGSICLYEPATKSLFSGDTIFPNGSFGRTDFLGGSSENLSKSIEKITKFDIKTLYPGHGSITDIDVNHQVMLSFKASKTI</sequence>
<name>A0A3R8CC62_9EURY</name>
<dbReference type="SUPFAM" id="SSF56281">
    <property type="entry name" value="Metallo-hydrolase/oxidoreductase"/>
    <property type="match status" value="1"/>
</dbReference>
<organism evidence="6 7">
    <name type="scientific">Methanosalsum natronophilum</name>
    <dbReference type="NCBI Taxonomy" id="768733"/>
    <lineage>
        <taxon>Archaea</taxon>
        <taxon>Methanobacteriati</taxon>
        <taxon>Methanobacteriota</taxon>
        <taxon>Stenosarchaea group</taxon>
        <taxon>Methanomicrobia</taxon>
        <taxon>Methanosarcinales</taxon>
        <taxon>Methanosarcinaceae</taxon>
        <taxon>Methanosalsum</taxon>
    </lineage>
</organism>
<evidence type="ECO:0000259" key="5">
    <source>
        <dbReference type="SMART" id="SM00849"/>
    </source>
</evidence>
<dbReference type="Proteomes" id="UP000284763">
    <property type="component" value="Unassembled WGS sequence"/>
</dbReference>
<dbReference type="AlphaFoldDB" id="A0A3R8CC62"/>
<dbReference type="InterPro" id="IPR036866">
    <property type="entry name" value="RibonucZ/Hydroxyglut_hydro"/>
</dbReference>
<evidence type="ECO:0000256" key="2">
    <source>
        <dbReference type="ARBA" id="ARBA00022723"/>
    </source>
</evidence>
<dbReference type="PANTHER" id="PTHR46233">
    <property type="entry name" value="HYDROXYACYLGLUTATHIONE HYDROLASE GLOC"/>
    <property type="match status" value="1"/>
</dbReference>
<comment type="cofactor">
    <cofactor evidence="1">
        <name>Zn(2+)</name>
        <dbReference type="ChEBI" id="CHEBI:29105"/>
    </cofactor>
</comment>
<dbReference type="InterPro" id="IPR001279">
    <property type="entry name" value="Metallo-B-lactamas"/>
</dbReference>
<dbReference type="SMART" id="SM00849">
    <property type="entry name" value="Lactamase_B"/>
    <property type="match status" value="1"/>
</dbReference>
<keyword evidence="4" id="KW-0862">Zinc</keyword>
<protein>
    <submittedName>
        <fullName evidence="6">MBL fold metallo-hydrolase</fullName>
    </submittedName>
</protein>
<comment type="caution">
    <text evidence="6">The sequence shown here is derived from an EMBL/GenBank/DDBJ whole genome shotgun (WGS) entry which is preliminary data.</text>
</comment>
<dbReference type="GO" id="GO:0046872">
    <property type="term" value="F:metal ion binding"/>
    <property type="evidence" value="ECO:0007669"/>
    <property type="project" value="UniProtKB-KW"/>
</dbReference>
<keyword evidence="2" id="KW-0479">Metal-binding</keyword>
<reference evidence="6 7" key="1">
    <citation type="submission" date="2018-08" db="EMBL/GenBank/DDBJ databases">
        <title>The metabolism and importance of syntrophic acetate oxidation coupled to methane or sulfide production in haloalkaline environments.</title>
        <authorList>
            <person name="Timmers P.H.A."/>
            <person name="Vavourakis C.D."/>
            <person name="Sorokin D.Y."/>
            <person name="Sinninghe Damste J.S."/>
            <person name="Muyzer G."/>
            <person name="Stams A.J.M."/>
            <person name="Plugge C.M."/>
        </authorList>
    </citation>
    <scope>NUCLEOTIDE SEQUENCE [LARGE SCALE GENOMIC DNA]</scope>
    <source>
        <strain evidence="6">MSAO_Arc3</strain>
    </source>
</reference>
<evidence type="ECO:0000256" key="3">
    <source>
        <dbReference type="ARBA" id="ARBA00022801"/>
    </source>
</evidence>
<keyword evidence="3 6" id="KW-0378">Hydrolase</keyword>
<dbReference type="Pfam" id="PF00753">
    <property type="entry name" value="Lactamase_B"/>
    <property type="match status" value="1"/>
</dbReference>
<dbReference type="PANTHER" id="PTHR46233:SF3">
    <property type="entry name" value="HYDROXYACYLGLUTATHIONE HYDROLASE GLOC"/>
    <property type="match status" value="1"/>
</dbReference>
<gene>
    <name evidence="6" type="ORF">D5R95_05560</name>
</gene>
<dbReference type="EMBL" id="QZAB01000347">
    <property type="protein sequence ID" value="RQD84887.1"/>
    <property type="molecule type" value="Genomic_DNA"/>
</dbReference>
<dbReference type="GO" id="GO:0016787">
    <property type="term" value="F:hydrolase activity"/>
    <property type="evidence" value="ECO:0007669"/>
    <property type="project" value="UniProtKB-KW"/>
</dbReference>
<dbReference type="CDD" id="cd06262">
    <property type="entry name" value="metallo-hydrolase-like_MBL-fold"/>
    <property type="match status" value="1"/>
</dbReference>
<evidence type="ECO:0000256" key="1">
    <source>
        <dbReference type="ARBA" id="ARBA00001947"/>
    </source>
</evidence>
<dbReference type="RefSeq" id="WP_259134564.1">
    <property type="nucleotide sequence ID" value="NZ_JANUCS010000007.1"/>
</dbReference>
<dbReference type="InterPro" id="IPR051453">
    <property type="entry name" value="MBL_Glyoxalase_II"/>
</dbReference>